<keyword evidence="5" id="KW-0106">Calcium</keyword>
<dbReference type="GO" id="GO:0005227">
    <property type="term" value="F:calcium-activated cation channel activity"/>
    <property type="evidence" value="ECO:0007669"/>
    <property type="project" value="InterPro"/>
</dbReference>
<dbReference type="Pfam" id="PF02714">
    <property type="entry name" value="RSN1_7TM"/>
    <property type="match status" value="1"/>
</dbReference>
<feature type="transmembrane region" description="Helical" evidence="11">
    <location>
        <begin position="94"/>
        <end position="115"/>
    </location>
</feature>
<evidence type="ECO:0000256" key="3">
    <source>
        <dbReference type="ARBA" id="ARBA00022448"/>
    </source>
</evidence>
<evidence type="ECO:0000256" key="2">
    <source>
        <dbReference type="ARBA" id="ARBA00007779"/>
    </source>
</evidence>
<evidence type="ECO:0000256" key="6">
    <source>
        <dbReference type="ARBA" id="ARBA00022989"/>
    </source>
</evidence>
<evidence type="ECO:0000256" key="4">
    <source>
        <dbReference type="ARBA" id="ARBA00022692"/>
    </source>
</evidence>
<feature type="transmembrane region" description="Helical" evidence="11">
    <location>
        <begin position="548"/>
        <end position="565"/>
    </location>
</feature>
<dbReference type="InterPro" id="IPR032880">
    <property type="entry name" value="CSC1/OSCA1-like_N"/>
</dbReference>
<evidence type="ECO:0000259" key="12">
    <source>
        <dbReference type="Pfam" id="PF02714"/>
    </source>
</evidence>
<evidence type="ECO:0000256" key="9">
    <source>
        <dbReference type="ARBA" id="ARBA00023303"/>
    </source>
</evidence>
<keyword evidence="10" id="KW-0175">Coiled coil</keyword>
<dbReference type="PANTHER" id="PTHR13018">
    <property type="entry name" value="PROBABLE MEMBRANE PROTEIN DUF221-RELATED"/>
    <property type="match status" value="1"/>
</dbReference>
<accession>A0A8K0DYC1</accession>
<evidence type="ECO:0000259" key="14">
    <source>
        <dbReference type="Pfam" id="PF14703"/>
    </source>
</evidence>
<dbReference type="GO" id="GO:0005886">
    <property type="term" value="C:plasma membrane"/>
    <property type="evidence" value="ECO:0007669"/>
    <property type="project" value="TreeGrafter"/>
</dbReference>
<feature type="transmembrane region" description="Helical" evidence="11">
    <location>
        <begin position="399"/>
        <end position="418"/>
    </location>
</feature>
<feature type="transmembrane region" description="Helical" evidence="11">
    <location>
        <begin position="478"/>
        <end position="502"/>
    </location>
</feature>
<dbReference type="EMBL" id="VOIH02000009">
    <property type="protein sequence ID" value="KAF3437468.1"/>
    <property type="molecule type" value="Genomic_DNA"/>
</dbReference>
<evidence type="ECO:0008006" key="17">
    <source>
        <dbReference type="Google" id="ProtNLM"/>
    </source>
</evidence>
<feature type="coiled-coil region" evidence="10">
    <location>
        <begin position="255"/>
        <end position="282"/>
    </location>
</feature>
<evidence type="ECO:0000259" key="13">
    <source>
        <dbReference type="Pfam" id="PF13967"/>
    </source>
</evidence>
<evidence type="ECO:0000256" key="10">
    <source>
        <dbReference type="SAM" id="Coils"/>
    </source>
</evidence>
<reference evidence="15" key="1">
    <citation type="submission" date="2020-03" db="EMBL/GenBank/DDBJ databases">
        <title>A high-quality chromosome-level genome assembly of a woody plant with both climbing and erect habits, Rhamnella rubrinervis.</title>
        <authorList>
            <person name="Lu Z."/>
            <person name="Yang Y."/>
            <person name="Zhu X."/>
            <person name="Sun Y."/>
        </authorList>
    </citation>
    <scope>NUCLEOTIDE SEQUENCE</scope>
    <source>
        <strain evidence="15">BYM</strain>
        <tissue evidence="15">Leaf</tissue>
    </source>
</reference>
<dbReference type="InterPro" id="IPR045122">
    <property type="entry name" value="Csc1-like"/>
</dbReference>
<evidence type="ECO:0000256" key="1">
    <source>
        <dbReference type="ARBA" id="ARBA00004141"/>
    </source>
</evidence>
<keyword evidence="6 11" id="KW-1133">Transmembrane helix</keyword>
<comment type="similarity">
    <text evidence="2">Belongs to the CSC1 (TC 1.A.17) family.</text>
</comment>
<evidence type="ECO:0000256" key="11">
    <source>
        <dbReference type="SAM" id="Phobius"/>
    </source>
</evidence>
<feature type="transmembrane region" description="Helical" evidence="11">
    <location>
        <begin position="430"/>
        <end position="450"/>
    </location>
</feature>
<feature type="domain" description="CSC1/OSCA1-like 7TM region" evidence="12">
    <location>
        <begin position="339"/>
        <end position="605"/>
    </location>
</feature>
<proteinExistence type="inferred from homology"/>
<dbReference type="InterPro" id="IPR027815">
    <property type="entry name" value="CSC1/OSCA1-like_cyt"/>
</dbReference>
<dbReference type="Pfam" id="PF13967">
    <property type="entry name" value="RSN1_TM"/>
    <property type="match status" value="1"/>
</dbReference>
<keyword evidence="7" id="KW-0406">Ion transport</keyword>
<evidence type="ECO:0000313" key="15">
    <source>
        <dbReference type="EMBL" id="KAF3437468.1"/>
    </source>
</evidence>
<evidence type="ECO:0000313" key="16">
    <source>
        <dbReference type="Proteomes" id="UP000796880"/>
    </source>
</evidence>
<feature type="domain" description="CSC1/OSCA1-like N-terminal transmembrane" evidence="13">
    <location>
        <begin position="6"/>
        <end position="144"/>
    </location>
</feature>
<feature type="transmembrane region" description="Helical" evidence="11">
    <location>
        <begin position="339"/>
        <end position="359"/>
    </location>
</feature>
<feature type="transmembrane region" description="Helical" evidence="11">
    <location>
        <begin position="6"/>
        <end position="27"/>
    </location>
</feature>
<dbReference type="Proteomes" id="UP000796880">
    <property type="component" value="Unassembled WGS sequence"/>
</dbReference>
<evidence type="ECO:0000256" key="8">
    <source>
        <dbReference type="ARBA" id="ARBA00023136"/>
    </source>
</evidence>
<gene>
    <name evidence="15" type="ORF">FNV43_RR20221</name>
</gene>
<comment type="subcellular location">
    <subcellularLocation>
        <location evidence="1">Membrane</location>
        <topology evidence="1">Multi-pass membrane protein</topology>
    </subcellularLocation>
</comment>
<evidence type="ECO:0000256" key="7">
    <source>
        <dbReference type="ARBA" id="ARBA00023065"/>
    </source>
</evidence>
<keyword evidence="4 11" id="KW-0812">Transmembrane</keyword>
<feature type="transmembrane region" description="Helical" evidence="11">
    <location>
        <begin position="586"/>
        <end position="606"/>
    </location>
</feature>
<keyword evidence="8 11" id="KW-0472">Membrane</keyword>
<feature type="transmembrane region" description="Helical" evidence="11">
    <location>
        <begin position="612"/>
        <end position="631"/>
    </location>
</feature>
<protein>
    <recommendedName>
        <fullName evidence="17">CSC1-like protein At3g54510</fullName>
    </recommendedName>
</protein>
<keyword evidence="9" id="KW-0407">Ion channel</keyword>
<dbReference type="Pfam" id="PF14703">
    <property type="entry name" value="PHM7_cyt"/>
    <property type="match status" value="1"/>
</dbReference>
<name>A0A8K0DYC1_9ROSA</name>
<sequence>MNPESLFASAAINIGLALVLLSLFSILKKQPSNADIYYARRLSKNHRIDFHSLLSLRRYLPSVSWISHAFRVSEDEILDTAGLDALVVIRLFKFGIKFFVVCSVVGLVVLLPVNYKGQERPSRSSHTMDSFAISNIASGSNRLWEYKEILAKRVQQLRRVRHRPEQFTVLVREVPFCIEHNARACYVDHFFSKHHSFTYHSYQILYDGKHLEELLNQAKVTARKIEELRHGYVGKQRKRESSLLLDASQVDVATLSLQEEKLEELRLKIHQLQCENMLKQKELPVAFVTFKSRLGAALASQSQQHSHPLLWITEMAPEPRDVSWRNLTVPYRILPLCNLGVIIAATLLTILFAIPVTAVQGIAKFEKLRKWFPPAMALQLIPGLRSIVTGYLPSFILNGFMYIVPFAILGMAKLAGCSSKSKEEIKACNMVFYFLVGNLFFLSLISGSLLEEIGESFSHPKGIPSHLASAVSAQADFFVTYILTSGLSGFSLEILQLGLLSWDALKSCTFRRGKEKNPYLYSLPYFRVIPLVSVSVLIGMVYAVVAPLLLPFLIGYFCLGYAVFINQIEDVYDTEYETCGQYWPYIHHYILVAVILMQITMIGLFGLKAKPAASILTIPLLILTLLFNEYCKIRFLPTFHHYSIQNARENDELDEENNQQEINVENATSAYCPPCLKPWDLMESGSSSTEPLVHSHDIKITEPSP</sequence>
<dbReference type="InterPro" id="IPR003864">
    <property type="entry name" value="CSC1/OSCA1-like_7TM"/>
</dbReference>
<dbReference type="PANTHER" id="PTHR13018:SF141">
    <property type="entry name" value="OS01G0950900 PROTEIN"/>
    <property type="match status" value="1"/>
</dbReference>
<organism evidence="15 16">
    <name type="scientific">Rhamnella rubrinervis</name>
    <dbReference type="NCBI Taxonomy" id="2594499"/>
    <lineage>
        <taxon>Eukaryota</taxon>
        <taxon>Viridiplantae</taxon>
        <taxon>Streptophyta</taxon>
        <taxon>Embryophyta</taxon>
        <taxon>Tracheophyta</taxon>
        <taxon>Spermatophyta</taxon>
        <taxon>Magnoliopsida</taxon>
        <taxon>eudicotyledons</taxon>
        <taxon>Gunneridae</taxon>
        <taxon>Pentapetalae</taxon>
        <taxon>rosids</taxon>
        <taxon>fabids</taxon>
        <taxon>Rosales</taxon>
        <taxon>Rhamnaceae</taxon>
        <taxon>rhamnoid group</taxon>
        <taxon>Rhamneae</taxon>
        <taxon>Rhamnella</taxon>
    </lineage>
</organism>
<comment type="caution">
    <text evidence="15">The sequence shown here is derived from an EMBL/GenBank/DDBJ whole genome shotgun (WGS) entry which is preliminary data.</text>
</comment>
<keyword evidence="16" id="KW-1185">Reference proteome</keyword>
<keyword evidence="3" id="KW-0813">Transport</keyword>
<feature type="transmembrane region" description="Helical" evidence="11">
    <location>
        <begin position="523"/>
        <end position="542"/>
    </location>
</feature>
<dbReference type="AlphaFoldDB" id="A0A8K0DYC1"/>
<evidence type="ECO:0000256" key="5">
    <source>
        <dbReference type="ARBA" id="ARBA00022837"/>
    </source>
</evidence>
<dbReference type="OrthoDB" id="1689567at2759"/>
<feature type="domain" description="CSC1/OSCA1-like cytosolic" evidence="14">
    <location>
        <begin position="166"/>
        <end position="326"/>
    </location>
</feature>